<dbReference type="EMBL" id="OC865975">
    <property type="protein sequence ID" value="CAD7632697.1"/>
    <property type="molecule type" value="Genomic_DNA"/>
</dbReference>
<feature type="domain" description="SCP" evidence="1">
    <location>
        <begin position="397"/>
        <end position="539"/>
    </location>
</feature>
<dbReference type="Proteomes" id="UP000759131">
    <property type="component" value="Unassembled WGS sequence"/>
</dbReference>
<dbReference type="InterPro" id="IPR018244">
    <property type="entry name" value="Allrgn_V5/Tpx1_CS"/>
</dbReference>
<keyword evidence="3" id="KW-1185">Reference proteome</keyword>
<protein>
    <recommendedName>
        <fullName evidence="1">SCP domain-containing protein</fullName>
    </recommendedName>
</protein>
<evidence type="ECO:0000313" key="3">
    <source>
        <dbReference type="Proteomes" id="UP000759131"/>
    </source>
</evidence>
<dbReference type="PANTHER" id="PTHR10334">
    <property type="entry name" value="CYSTEINE-RICH SECRETORY PROTEIN-RELATED"/>
    <property type="match status" value="1"/>
</dbReference>
<dbReference type="SUPFAM" id="SSF55797">
    <property type="entry name" value="PR-1-like"/>
    <property type="match status" value="3"/>
</dbReference>
<dbReference type="Gene3D" id="3.40.33.10">
    <property type="entry name" value="CAP"/>
    <property type="match status" value="3"/>
</dbReference>
<dbReference type="InterPro" id="IPR014044">
    <property type="entry name" value="CAP_dom"/>
</dbReference>
<gene>
    <name evidence="2" type="ORF">OSB1V03_LOCUS13099</name>
</gene>
<dbReference type="InterPro" id="IPR001283">
    <property type="entry name" value="CRISP-related"/>
</dbReference>
<dbReference type="GO" id="GO:0005576">
    <property type="term" value="C:extracellular region"/>
    <property type="evidence" value="ECO:0007669"/>
    <property type="project" value="InterPro"/>
</dbReference>
<dbReference type="InterPro" id="IPR035940">
    <property type="entry name" value="CAP_sf"/>
</dbReference>
<dbReference type="EMBL" id="CAJPIZ010011400">
    <property type="protein sequence ID" value="CAG2113127.1"/>
    <property type="molecule type" value="Genomic_DNA"/>
</dbReference>
<name>A0A7R9L030_9ACAR</name>
<feature type="non-terminal residue" evidence="2">
    <location>
        <position position="1"/>
    </location>
</feature>
<reference evidence="2" key="1">
    <citation type="submission" date="2020-11" db="EMBL/GenBank/DDBJ databases">
        <authorList>
            <person name="Tran Van P."/>
        </authorList>
    </citation>
    <scope>NUCLEOTIDE SEQUENCE</scope>
</reference>
<sequence>MGCARVMNPVDSAGKRNEIYIVCVYNVVGNENGDYLRNVKPAVIEVKDAFPDKTNQPFLNDCLKITNELRTAHNSRPIHYDDWLKKYAIKRAKDLSKGDGLSLKHMDLEKDVGENVYRAVGGDKVKNCTNVIKNWYHEKSSYKYDEHQFVPTASYFTQLMWDATDKMGCARVMKPVPRAVKIYEIYIVCVYKVAGNKPGESAFPDKTDQAFLDDCLKSTNKARTAHKTRLIKYDKELQNYAKERAKYASTGIGLSLKHMNLREDVGENIYRAVGGDKVKVCANAIKNWYSEISYYSFPVSLFVPKAGHFTQLMWDGSDKMGCARVMNPVDSAGKRNEIYIVCVYKEAGNVKGEYKANVKPAVGQHIGNFASVFDLPTLSAEDDLFDESAFPDKTDQAFLDDCLKSTNKARTAHKTSLIKYDNELQKYAKERAKYMSTGIGLALKHKNLKEDVGENIYRAVGGDKVKVCMNAIKNWYSEISYYSFPAGLFVPKAGHFTQLMWDATKKMGCARVMNPVDSAGKRNEIYIVCVYKEAGNVKGEYKVNVKSPTKKIANFAANLDLDVTTLSPADALFNEPD</sequence>
<evidence type="ECO:0000259" key="1">
    <source>
        <dbReference type="SMART" id="SM00198"/>
    </source>
</evidence>
<dbReference type="Pfam" id="PF00188">
    <property type="entry name" value="CAP"/>
    <property type="match status" value="3"/>
</dbReference>
<feature type="domain" description="SCP" evidence="1">
    <location>
        <begin position="210"/>
        <end position="352"/>
    </location>
</feature>
<dbReference type="AlphaFoldDB" id="A0A7R9L030"/>
<dbReference type="PRINTS" id="PR00837">
    <property type="entry name" value="V5TPXLIKE"/>
</dbReference>
<accession>A0A7R9L030</accession>
<feature type="domain" description="SCP" evidence="1">
    <location>
        <begin position="57"/>
        <end position="199"/>
    </location>
</feature>
<dbReference type="PROSITE" id="PS01009">
    <property type="entry name" value="CRISP_1"/>
    <property type="match status" value="2"/>
</dbReference>
<proteinExistence type="predicted"/>
<dbReference type="OrthoDB" id="337038at2759"/>
<evidence type="ECO:0000313" key="2">
    <source>
        <dbReference type="EMBL" id="CAD7632697.1"/>
    </source>
</evidence>
<organism evidence="2">
    <name type="scientific">Medioppia subpectinata</name>
    <dbReference type="NCBI Taxonomy" id="1979941"/>
    <lineage>
        <taxon>Eukaryota</taxon>
        <taxon>Metazoa</taxon>
        <taxon>Ecdysozoa</taxon>
        <taxon>Arthropoda</taxon>
        <taxon>Chelicerata</taxon>
        <taxon>Arachnida</taxon>
        <taxon>Acari</taxon>
        <taxon>Acariformes</taxon>
        <taxon>Sarcoptiformes</taxon>
        <taxon>Oribatida</taxon>
        <taxon>Brachypylina</taxon>
        <taxon>Oppioidea</taxon>
        <taxon>Oppiidae</taxon>
        <taxon>Medioppia</taxon>
    </lineage>
</organism>
<dbReference type="SMART" id="SM00198">
    <property type="entry name" value="SCP"/>
    <property type="match status" value="3"/>
</dbReference>